<comment type="caution">
    <text evidence="1">The sequence shown here is derived from an EMBL/GenBank/DDBJ whole genome shotgun (WGS) entry which is preliminary data.</text>
</comment>
<evidence type="ECO:0000313" key="1">
    <source>
        <dbReference type="EMBL" id="CAH3183190.1"/>
    </source>
</evidence>
<reference evidence="1 2" key="1">
    <citation type="submission" date="2022-05" db="EMBL/GenBank/DDBJ databases">
        <authorList>
            <consortium name="Genoscope - CEA"/>
            <person name="William W."/>
        </authorList>
    </citation>
    <scope>NUCLEOTIDE SEQUENCE [LARGE SCALE GENOMIC DNA]</scope>
</reference>
<sequence>MNALDDSAITDRCTLYEDSANFLKDERFMKNIRPYKPLKDERRGHKNHHMMHGPERNQKTVLFQNFGGQTREINVGNGGFTLLCKPPGIFKDQKERKGMLTFIDIAVLSDSNTSAKFTEKLSNSSTKIWKVKLIGCGK</sequence>
<protein>
    <submittedName>
        <fullName evidence="1">Uncharacterized protein</fullName>
    </submittedName>
</protein>
<dbReference type="Proteomes" id="UP001159405">
    <property type="component" value="Unassembled WGS sequence"/>
</dbReference>
<organism evidence="1 2">
    <name type="scientific">Porites lobata</name>
    <dbReference type="NCBI Taxonomy" id="104759"/>
    <lineage>
        <taxon>Eukaryota</taxon>
        <taxon>Metazoa</taxon>
        <taxon>Cnidaria</taxon>
        <taxon>Anthozoa</taxon>
        <taxon>Hexacorallia</taxon>
        <taxon>Scleractinia</taxon>
        <taxon>Fungiina</taxon>
        <taxon>Poritidae</taxon>
        <taxon>Porites</taxon>
    </lineage>
</organism>
<proteinExistence type="predicted"/>
<name>A0ABN8RX99_9CNID</name>
<gene>
    <name evidence="1" type="ORF">PLOB_00028118</name>
</gene>
<evidence type="ECO:0000313" key="2">
    <source>
        <dbReference type="Proteomes" id="UP001159405"/>
    </source>
</evidence>
<keyword evidence="2" id="KW-1185">Reference proteome</keyword>
<accession>A0ABN8RX99</accession>
<dbReference type="EMBL" id="CALNXK010000346">
    <property type="protein sequence ID" value="CAH3183190.1"/>
    <property type="molecule type" value="Genomic_DNA"/>
</dbReference>